<evidence type="ECO:0000313" key="2">
    <source>
        <dbReference type="EMBL" id="KAH8009479.1"/>
    </source>
</evidence>
<comment type="caution">
    <text evidence="2">The sequence shown here is derived from an EMBL/GenBank/DDBJ whole genome shotgun (WGS) entry which is preliminary data.</text>
</comment>
<dbReference type="AlphaFoldDB" id="A0A9J6D6M0"/>
<feature type="compositionally biased region" description="Basic and acidic residues" evidence="1">
    <location>
        <begin position="194"/>
        <end position="207"/>
    </location>
</feature>
<accession>A0A9J6D6M0</accession>
<proteinExistence type="predicted"/>
<feature type="region of interest" description="Disordered" evidence="1">
    <location>
        <begin position="187"/>
        <end position="213"/>
    </location>
</feature>
<sequence length="258" mass="28239">MRTNPSRLYCVRFSAGRRDTRYLESEGNASFHEPRKPVRRGGCHFYVSPRYGEAPDKLTASDVDLKTTGGIACSLAPRSYLSMMKWLRKLVVGWLTGRRISERSPTSLYTGDRLASGSVSTYTCVCSEPPSPSLIQASSSYGVTEHGTPSRHPSPPHSRSPGVERDPVFPKDTVIFSDSRARGAISVGGAARARSGETRARLREGRRGYPTPRRPILATPPFAASLHLRSPMRRGPRASCSPSVVDFAEGDCVCVRAR</sequence>
<name>A0A9J6D6M0_RHIMP</name>
<dbReference type="EMBL" id="JABSTU010000011">
    <property type="protein sequence ID" value="KAH8009479.1"/>
    <property type="molecule type" value="Genomic_DNA"/>
</dbReference>
<reference evidence="2" key="1">
    <citation type="journal article" date="2020" name="Cell">
        <title>Large-Scale Comparative Analyses of Tick Genomes Elucidate Their Genetic Diversity and Vector Capacities.</title>
        <authorList>
            <consortium name="Tick Genome and Microbiome Consortium (TIGMIC)"/>
            <person name="Jia N."/>
            <person name="Wang J."/>
            <person name="Shi W."/>
            <person name="Du L."/>
            <person name="Sun Y."/>
            <person name="Zhan W."/>
            <person name="Jiang J.F."/>
            <person name="Wang Q."/>
            <person name="Zhang B."/>
            <person name="Ji P."/>
            <person name="Bell-Sakyi L."/>
            <person name="Cui X.M."/>
            <person name="Yuan T.T."/>
            <person name="Jiang B.G."/>
            <person name="Yang W.F."/>
            <person name="Lam T.T."/>
            <person name="Chang Q.C."/>
            <person name="Ding S.J."/>
            <person name="Wang X.J."/>
            <person name="Zhu J.G."/>
            <person name="Ruan X.D."/>
            <person name="Zhao L."/>
            <person name="Wei J.T."/>
            <person name="Ye R.Z."/>
            <person name="Que T.C."/>
            <person name="Du C.H."/>
            <person name="Zhou Y.H."/>
            <person name="Cheng J.X."/>
            <person name="Dai P.F."/>
            <person name="Guo W.B."/>
            <person name="Han X.H."/>
            <person name="Huang E.J."/>
            <person name="Li L.F."/>
            <person name="Wei W."/>
            <person name="Gao Y.C."/>
            <person name="Liu J.Z."/>
            <person name="Shao H.Z."/>
            <person name="Wang X."/>
            <person name="Wang C.C."/>
            <person name="Yang T.C."/>
            <person name="Huo Q.B."/>
            <person name="Li W."/>
            <person name="Chen H.Y."/>
            <person name="Chen S.E."/>
            <person name="Zhou L.G."/>
            <person name="Ni X.B."/>
            <person name="Tian J.H."/>
            <person name="Sheng Y."/>
            <person name="Liu T."/>
            <person name="Pan Y.S."/>
            <person name="Xia L.Y."/>
            <person name="Li J."/>
            <person name="Zhao F."/>
            <person name="Cao W.C."/>
        </authorList>
    </citation>
    <scope>NUCLEOTIDE SEQUENCE</scope>
    <source>
        <strain evidence="2">Rmic-2018</strain>
    </source>
</reference>
<reference evidence="2" key="2">
    <citation type="submission" date="2021-09" db="EMBL/GenBank/DDBJ databases">
        <authorList>
            <person name="Jia N."/>
            <person name="Wang J."/>
            <person name="Shi W."/>
            <person name="Du L."/>
            <person name="Sun Y."/>
            <person name="Zhan W."/>
            <person name="Jiang J."/>
            <person name="Wang Q."/>
            <person name="Zhang B."/>
            <person name="Ji P."/>
            <person name="Sakyi L.B."/>
            <person name="Cui X."/>
            <person name="Yuan T."/>
            <person name="Jiang B."/>
            <person name="Yang W."/>
            <person name="Lam T.T.-Y."/>
            <person name="Chang Q."/>
            <person name="Ding S."/>
            <person name="Wang X."/>
            <person name="Zhu J."/>
            <person name="Ruan X."/>
            <person name="Zhao L."/>
            <person name="Wei J."/>
            <person name="Que T."/>
            <person name="Du C."/>
            <person name="Cheng J."/>
            <person name="Dai P."/>
            <person name="Han X."/>
            <person name="Huang E."/>
            <person name="Gao Y."/>
            <person name="Liu J."/>
            <person name="Shao H."/>
            <person name="Ye R."/>
            <person name="Li L."/>
            <person name="Wei W."/>
            <person name="Wang X."/>
            <person name="Wang C."/>
            <person name="Huo Q."/>
            <person name="Li W."/>
            <person name="Guo W."/>
            <person name="Chen H."/>
            <person name="Chen S."/>
            <person name="Zhou L."/>
            <person name="Zhou L."/>
            <person name="Ni X."/>
            <person name="Tian J."/>
            <person name="Zhou Y."/>
            <person name="Sheng Y."/>
            <person name="Liu T."/>
            <person name="Pan Y."/>
            <person name="Xia L."/>
            <person name="Li J."/>
            <person name="Zhao F."/>
            <person name="Cao W."/>
        </authorList>
    </citation>
    <scope>NUCLEOTIDE SEQUENCE</scope>
    <source>
        <strain evidence="2">Rmic-2018</strain>
        <tissue evidence="2">Larvae</tissue>
    </source>
</reference>
<protein>
    <submittedName>
        <fullName evidence="2">Uncharacterized protein</fullName>
    </submittedName>
</protein>
<organism evidence="2 3">
    <name type="scientific">Rhipicephalus microplus</name>
    <name type="common">Cattle tick</name>
    <name type="synonym">Boophilus microplus</name>
    <dbReference type="NCBI Taxonomy" id="6941"/>
    <lineage>
        <taxon>Eukaryota</taxon>
        <taxon>Metazoa</taxon>
        <taxon>Ecdysozoa</taxon>
        <taxon>Arthropoda</taxon>
        <taxon>Chelicerata</taxon>
        <taxon>Arachnida</taxon>
        <taxon>Acari</taxon>
        <taxon>Parasitiformes</taxon>
        <taxon>Ixodida</taxon>
        <taxon>Ixodoidea</taxon>
        <taxon>Ixodidae</taxon>
        <taxon>Rhipicephalinae</taxon>
        <taxon>Rhipicephalus</taxon>
        <taxon>Boophilus</taxon>
    </lineage>
</organism>
<gene>
    <name evidence="2" type="ORF">HPB51_017999</name>
</gene>
<keyword evidence="3" id="KW-1185">Reference proteome</keyword>
<evidence type="ECO:0000256" key="1">
    <source>
        <dbReference type="SAM" id="MobiDB-lite"/>
    </source>
</evidence>
<feature type="region of interest" description="Disordered" evidence="1">
    <location>
        <begin position="135"/>
        <end position="169"/>
    </location>
</feature>
<dbReference type="Proteomes" id="UP000821866">
    <property type="component" value="Chromosome 9"/>
</dbReference>
<evidence type="ECO:0000313" key="3">
    <source>
        <dbReference type="Proteomes" id="UP000821866"/>
    </source>
</evidence>